<dbReference type="InterPro" id="IPR042099">
    <property type="entry name" value="ANL_N_sf"/>
</dbReference>
<dbReference type="InterPro" id="IPR020845">
    <property type="entry name" value="AMP-binding_CS"/>
</dbReference>
<dbReference type="Gene3D" id="3.40.50.12780">
    <property type="entry name" value="N-terminal domain of ligase-like"/>
    <property type="match status" value="1"/>
</dbReference>
<evidence type="ECO:0000259" key="1">
    <source>
        <dbReference type="Pfam" id="PF00501"/>
    </source>
</evidence>
<sequence length="485" mass="51784">MMKFKPSSPSELSVLPGQWLSETAIGFPESPAVLLDGEITSYVSLERQVDVVCIRLAQAGVSGVVAICIESRWMSLLLFHAALKMGFALLPLDPSIPAERYMPLIRQSGCRFAVVDKSMADFFTEIDYIPVSSLLEQTALSHQSAVEPNSAQDGSTVLLVITTSGTTGEPKGVMLTSANLAASATAATRYLDLQSGDCWLNCMPMVHVAGIAVAVRCLRVGATLLLHQGFDAARIWDDILHRGVSHISLVPAMLASLLDQSHGRPCPASLRVVLIGGGPLSTTLAERAHRLRWPIVVSYGMSETGSLCVADDTVNAGLTGGVAGMPLEGFEVALSDSPTGCIRVRGAAVMAGYVNPQLNPGEGLRQGWFETGDLGEFDEAGRLRIVGRADDVLVSAGSNIHPASVESLLIKCQGLEQVGVTGKEDPVWGHRLIAFYVGTISAEAVETWARANMPDKLRPREFCQVKSLPITRLGKLDRKALRADS</sequence>
<keyword evidence="3" id="KW-0436">Ligase</keyword>
<dbReference type="InterPro" id="IPR050237">
    <property type="entry name" value="ATP-dep_AMP-bd_enzyme"/>
</dbReference>
<dbReference type="AlphaFoldDB" id="A0A370DHD1"/>
<dbReference type="PANTHER" id="PTHR43767">
    <property type="entry name" value="LONG-CHAIN-FATTY-ACID--COA LIGASE"/>
    <property type="match status" value="1"/>
</dbReference>
<dbReference type="InterPro" id="IPR045851">
    <property type="entry name" value="AMP-bd_C_sf"/>
</dbReference>
<dbReference type="EMBL" id="QFXE01000018">
    <property type="protein sequence ID" value="RDH83566.1"/>
    <property type="molecule type" value="Genomic_DNA"/>
</dbReference>
<proteinExistence type="predicted"/>
<comment type="caution">
    <text evidence="3">The sequence shown here is derived from an EMBL/GenBank/DDBJ whole genome shotgun (WGS) entry which is preliminary data.</text>
</comment>
<gene>
    <name evidence="3" type="ORF">DIZ78_13695</name>
</gene>
<evidence type="ECO:0000313" key="4">
    <source>
        <dbReference type="Proteomes" id="UP000254771"/>
    </source>
</evidence>
<feature type="domain" description="AMP-binding enzyme C-terminal" evidence="2">
    <location>
        <begin position="405"/>
        <end position="475"/>
    </location>
</feature>
<dbReference type="InterPro" id="IPR025110">
    <property type="entry name" value="AMP-bd_C"/>
</dbReference>
<dbReference type="Proteomes" id="UP000254771">
    <property type="component" value="Unassembled WGS sequence"/>
</dbReference>
<dbReference type="GO" id="GO:0016878">
    <property type="term" value="F:acid-thiol ligase activity"/>
    <property type="evidence" value="ECO:0007669"/>
    <property type="project" value="UniProtKB-ARBA"/>
</dbReference>
<dbReference type="PANTHER" id="PTHR43767:SF1">
    <property type="entry name" value="NONRIBOSOMAL PEPTIDE SYNTHASE PES1 (EUROFUNG)-RELATED"/>
    <property type="match status" value="1"/>
</dbReference>
<dbReference type="Gene3D" id="3.30.300.30">
    <property type="match status" value="1"/>
</dbReference>
<keyword evidence="4" id="KW-1185">Reference proteome</keyword>
<evidence type="ECO:0000259" key="2">
    <source>
        <dbReference type="Pfam" id="PF13193"/>
    </source>
</evidence>
<dbReference type="InterPro" id="IPR000873">
    <property type="entry name" value="AMP-dep_synth/lig_dom"/>
</dbReference>
<dbReference type="Pfam" id="PF00501">
    <property type="entry name" value="AMP-binding"/>
    <property type="match status" value="1"/>
</dbReference>
<feature type="domain" description="AMP-dependent synthetase/ligase" evidence="1">
    <location>
        <begin position="22"/>
        <end position="353"/>
    </location>
</feature>
<accession>A0A370DHD1</accession>
<name>A0A370DHD1_9GAMM</name>
<reference evidence="3 4" key="1">
    <citation type="journal article" date="2018" name="ISME J.">
        <title>Endosymbiont genomes yield clues of tubeworm success.</title>
        <authorList>
            <person name="Li Y."/>
            <person name="Liles M.R."/>
            <person name="Halanych K.M."/>
        </authorList>
    </citation>
    <scope>NUCLEOTIDE SEQUENCE [LARGE SCALE GENOMIC DNA]</scope>
    <source>
        <strain evidence="3">A1462</strain>
    </source>
</reference>
<dbReference type="PROSITE" id="PS00455">
    <property type="entry name" value="AMP_BINDING"/>
    <property type="match status" value="1"/>
</dbReference>
<dbReference type="Pfam" id="PF13193">
    <property type="entry name" value="AMP-binding_C"/>
    <property type="match status" value="1"/>
</dbReference>
<evidence type="ECO:0000313" key="3">
    <source>
        <dbReference type="EMBL" id="RDH83566.1"/>
    </source>
</evidence>
<dbReference type="SUPFAM" id="SSF56801">
    <property type="entry name" value="Acetyl-CoA synthetase-like"/>
    <property type="match status" value="1"/>
</dbReference>
<protein>
    <submittedName>
        <fullName evidence="3">2-succinylbenzoate--CoA ligase</fullName>
    </submittedName>
</protein>
<organism evidence="3 4">
    <name type="scientific">endosymbiont of Escarpia spicata</name>
    <dbReference type="NCBI Taxonomy" id="2200908"/>
    <lineage>
        <taxon>Bacteria</taxon>
        <taxon>Pseudomonadati</taxon>
        <taxon>Pseudomonadota</taxon>
        <taxon>Gammaproteobacteria</taxon>
        <taxon>sulfur-oxidizing symbionts</taxon>
    </lineage>
</organism>